<protein>
    <submittedName>
        <fullName evidence="5">BamA/TamA family outer membrane protein</fullName>
    </submittedName>
</protein>
<feature type="domain" description="Bacterial surface antigen (D15)" evidence="4">
    <location>
        <begin position="132"/>
        <end position="368"/>
    </location>
</feature>
<keyword evidence="3" id="KW-0732">Signal</keyword>
<dbReference type="Gene3D" id="2.40.160.50">
    <property type="entry name" value="membrane protein fhac: a member of the omp85/tpsb transporter family"/>
    <property type="match status" value="1"/>
</dbReference>
<evidence type="ECO:0000256" key="1">
    <source>
        <dbReference type="ARBA" id="ARBA00004370"/>
    </source>
</evidence>
<organism evidence="5 6">
    <name type="scientific">Candidatus Merdimorpha stercoravium</name>
    <dbReference type="NCBI Taxonomy" id="2840863"/>
    <lineage>
        <taxon>Bacteria</taxon>
        <taxon>Pseudomonadati</taxon>
        <taxon>Bacteroidota</taxon>
        <taxon>Flavobacteriia</taxon>
        <taxon>Flavobacteriales</taxon>
        <taxon>Candidatus Merdimorpha</taxon>
    </lineage>
</organism>
<feature type="chain" id="PRO_5039170377" evidence="3">
    <location>
        <begin position="22"/>
        <end position="397"/>
    </location>
</feature>
<evidence type="ECO:0000259" key="4">
    <source>
        <dbReference type="Pfam" id="PF01103"/>
    </source>
</evidence>
<evidence type="ECO:0000256" key="3">
    <source>
        <dbReference type="SAM" id="SignalP"/>
    </source>
</evidence>
<sequence length="397" mass="45214">MQKTTSLFLAFFLVSAFWVQGEPVADTLSLPPVPADTLTVPSDTAAAKKGFFRKFIDYFADANKEKPYKKFDFSIIGGPNYSEDTKFGIGMVAAGLYRLDPSDSLLAPSDVSLYGNVSTSGFYLVGIRGNNLFPGDRYRLLYNMNFFSFPGAFWGIGYEMGDNDDNVSQYTRQQYSVKLNFLIRTAHNFYIGPIASYDYIEGKKFDRIELLEGQDRVTQTIGAGITLAYDTRDVSTAPARGIYVKGEQRFFPAFLGNRYAFSRTDLIFDGYKTVWKGGVLAFDFHSEFNYGRVPWTMLATLGGSYRMRGYYDGRYRDRNLVEAQVELRQKVWRRNGIALWVGAGNVFHDFDTFRWSQTLPNFGVGYRWEFKKRVNVRLDLGFGRNGSGFIFNINEAF</sequence>
<comment type="subcellular location">
    <subcellularLocation>
        <location evidence="1">Membrane</location>
    </subcellularLocation>
</comment>
<accession>A0A9D1HC72</accession>
<dbReference type="GO" id="GO:0019867">
    <property type="term" value="C:outer membrane"/>
    <property type="evidence" value="ECO:0007669"/>
    <property type="project" value="InterPro"/>
</dbReference>
<feature type="signal peptide" evidence="3">
    <location>
        <begin position="1"/>
        <end position="21"/>
    </location>
</feature>
<dbReference type="InterPro" id="IPR000184">
    <property type="entry name" value="Bac_surfAg_D15"/>
</dbReference>
<dbReference type="EMBL" id="DVLY01000140">
    <property type="protein sequence ID" value="HIT98302.1"/>
    <property type="molecule type" value="Genomic_DNA"/>
</dbReference>
<dbReference type="AlphaFoldDB" id="A0A9D1HC72"/>
<comment type="caution">
    <text evidence="5">The sequence shown here is derived from an EMBL/GenBank/DDBJ whole genome shotgun (WGS) entry which is preliminary data.</text>
</comment>
<dbReference type="Proteomes" id="UP000824161">
    <property type="component" value="Unassembled WGS sequence"/>
</dbReference>
<evidence type="ECO:0000313" key="6">
    <source>
        <dbReference type="Proteomes" id="UP000824161"/>
    </source>
</evidence>
<reference evidence="5" key="1">
    <citation type="submission" date="2020-10" db="EMBL/GenBank/DDBJ databases">
        <authorList>
            <person name="Gilroy R."/>
        </authorList>
    </citation>
    <scope>NUCLEOTIDE SEQUENCE</scope>
    <source>
        <strain evidence="5">1383</strain>
    </source>
</reference>
<proteinExistence type="predicted"/>
<name>A0A9D1HC72_9FLAO</name>
<keyword evidence="2" id="KW-0472">Membrane</keyword>
<dbReference type="Pfam" id="PF01103">
    <property type="entry name" value="Omp85"/>
    <property type="match status" value="1"/>
</dbReference>
<evidence type="ECO:0000256" key="2">
    <source>
        <dbReference type="ARBA" id="ARBA00023136"/>
    </source>
</evidence>
<evidence type="ECO:0000313" key="5">
    <source>
        <dbReference type="EMBL" id="HIT98302.1"/>
    </source>
</evidence>
<reference evidence="5" key="2">
    <citation type="journal article" date="2021" name="PeerJ">
        <title>Extensive microbial diversity within the chicken gut microbiome revealed by metagenomics and culture.</title>
        <authorList>
            <person name="Gilroy R."/>
            <person name="Ravi A."/>
            <person name="Getino M."/>
            <person name="Pursley I."/>
            <person name="Horton D.L."/>
            <person name="Alikhan N.F."/>
            <person name="Baker D."/>
            <person name="Gharbi K."/>
            <person name="Hall N."/>
            <person name="Watson M."/>
            <person name="Adriaenssens E.M."/>
            <person name="Foster-Nyarko E."/>
            <person name="Jarju S."/>
            <person name="Secka A."/>
            <person name="Antonio M."/>
            <person name="Oren A."/>
            <person name="Chaudhuri R.R."/>
            <person name="La Ragione R."/>
            <person name="Hildebrand F."/>
            <person name="Pallen M.J."/>
        </authorList>
    </citation>
    <scope>NUCLEOTIDE SEQUENCE</scope>
    <source>
        <strain evidence="5">1383</strain>
    </source>
</reference>
<gene>
    <name evidence="5" type="ORF">IAC44_05625</name>
</gene>